<feature type="binding site" evidence="11">
    <location>
        <position position="359"/>
    </location>
    <ligand>
        <name>ATP</name>
        <dbReference type="ChEBI" id="CHEBI:30616"/>
    </ligand>
</feature>
<evidence type="ECO:0000259" key="15">
    <source>
        <dbReference type="PROSITE" id="PS50011"/>
    </source>
</evidence>
<evidence type="ECO:0000256" key="11">
    <source>
        <dbReference type="PROSITE-ProRule" id="PRU10141"/>
    </source>
</evidence>
<dbReference type="InterPro" id="IPR000719">
    <property type="entry name" value="Prot_kinase_dom"/>
</dbReference>
<evidence type="ECO:0000256" key="1">
    <source>
        <dbReference type="ARBA" id="ARBA00004370"/>
    </source>
</evidence>
<evidence type="ECO:0000256" key="3">
    <source>
        <dbReference type="ARBA" id="ARBA00022614"/>
    </source>
</evidence>
<evidence type="ECO:0000256" key="10">
    <source>
        <dbReference type="ARBA" id="ARBA00023136"/>
    </source>
</evidence>
<dbReference type="InterPro" id="IPR032675">
    <property type="entry name" value="LRR_dom_sf"/>
</dbReference>
<accession>A0AA86SWS4</accession>
<sequence>MSKMLALLLMIGAMLFTVGAEPVEDKQALLDFLHNINHSRNLINWDKNSSVCKRWTGVTCNSEQSQVIALQLTRTGLSGLIPPNTLSRLSALQTLSLASNSITGSFPSGFSQLKNLIYLYLQFNKFSGPLPSDFSVWKNLSIVNLSNNSFNGSISFSLSNLTHLSSLVLSNNSLSGDIPDLNIPTLQELNFANNNLRGVVPESLERFPSGAFAGNNLTSSHALSPSFLVQPPNPHPIRKKSKGLREPALLGIIIGACVLGIAVIAAFVIVCRYEKGGTNGQQVKSQKRDVSRKKEGSESRDKNKIVFFEGCNLAFDLEDLLRASAEVLGKGTFGTVYKAALEDATTVAVKRLKDVTVGKREFEQQMEMVGRIRHDNVVALRAYYYSKEEKLMVYDYYEQGSVSSMLHGKRGGRNSLDWDSRLKIAIGVARGIAHIHAQQGGKLLHGNIKASNIFLNSQGYGCLSDIGLATLMNPALRTTGYRAPEATDTRKSMPASDVYSFGVLLLELLTGRSPLHAKGGEEVVHLVRWVNSVVREEWTAEVFDVELLRYPNIEEEMVEMLQIGMACVVRSPYERPKIGEVVRMVEEIRRVNTENRSSTESRSEGSTPTPHAIETPSTSFAH</sequence>
<evidence type="ECO:0000313" key="17">
    <source>
        <dbReference type="Proteomes" id="UP001189624"/>
    </source>
</evidence>
<dbReference type="GO" id="GO:0005524">
    <property type="term" value="F:ATP binding"/>
    <property type="evidence" value="ECO:0007669"/>
    <property type="project" value="UniProtKB-UniRule"/>
</dbReference>
<dbReference type="PROSITE" id="PS00107">
    <property type="entry name" value="PROTEIN_KINASE_ATP"/>
    <property type="match status" value="1"/>
</dbReference>
<dbReference type="Pfam" id="PF07714">
    <property type="entry name" value="PK_Tyr_Ser-Thr"/>
    <property type="match status" value="1"/>
</dbReference>
<dbReference type="Gene3D" id="1.10.510.10">
    <property type="entry name" value="Transferase(Phosphotransferase) domain 1"/>
    <property type="match status" value="1"/>
</dbReference>
<dbReference type="Gene3D" id="3.30.200.20">
    <property type="entry name" value="Phosphorylase Kinase, domain 1"/>
    <property type="match status" value="1"/>
</dbReference>
<evidence type="ECO:0000313" key="16">
    <source>
        <dbReference type="EMBL" id="CAJ1972364.1"/>
    </source>
</evidence>
<dbReference type="AlphaFoldDB" id="A0AA86SWS4"/>
<gene>
    <name evidence="16" type="ORF">AYBTSS11_LOCUS24413</name>
</gene>
<feature type="compositionally biased region" description="Basic and acidic residues" evidence="12">
    <location>
        <begin position="592"/>
        <end position="603"/>
    </location>
</feature>
<keyword evidence="5 14" id="KW-0732">Signal</keyword>
<dbReference type="InterPro" id="IPR050994">
    <property type="entry name" value="At_inactive_RLKs"/>
</dbReference>
<dbReference type="InterPro" id="IPR013210">
    <property type="entry name" value="LRR_N_plant-typ"/>
</dbReference>
<name>A0AA86SWS4_9FABA</name>
<feature type="chain" id="PRO_5041645840" description="Protein kinase domain-containing protein" evidence="14">
    <location>
        <begin position="21"/>
        <end position="622"/>
    </location>
</feature>
<evidence type="ECO:0000256" key="9">
    <source>
        <dbReference type="ARBA" id="ARBA00022989"/>
    </source>
</evidence>
<dbReference type="Gene3D" id="3.80.10.10">
    <property type="entry name" value="Ribonuclease Inhibitor"/>
    <property type="match status" value="1"/>
</dbReference>
<dbReference type="InterPro" id="IPR011009">
    <property type="entry name" value="Kinase-like_dom_sf"/>
</dbReference>
<dbReference type="Pfam" id="PF13855">
    <property type="entry name" value="LRR_8"/>
    <property type="match status" value="1"/>
</dbReference>
<evidence type="ECO:0000256" key="13">
    <source>
        <dbReference type="SAM" id="Phobius"/>
    </source>
</evidence>
<evidence type="ECO:0000256" key="7">
    <source>
        <dbReference type="ARBA" id="ARBA00022741"/>
    </source>
</evidence>
<keyword evidence="8 11" id="KW-0067">ATP-binding</keyword>
<feature type="region of interest" description="Disordered" evidence="12">
    <location>
        <begin position="592"/>
        <end position="622"/>
    </location>
</feature>
<dbReference type="Gramene" id="rna-AYBTSS11_LOCUS24413">
    <property type="protein sequence ID" value="CAJ1972364.1"/>
    <property type="gene ID" value="gene-AYBTSS11_LOCUS24413"/>
</dbReference>
<feature type="signal peptide" evidence="14">
    <location>
        <begin position="1"/>
        <end position="20"/>
    </location>
</feature>
<evidence type="ECO:0000256" key="8">
    <source>
        <dbReference type="ARBA" id="ARBA00022840"/>
    </source>
</evidence>
<dbReference type="InterPro" id="IPR001611">
    <property type="entry name" value="Leu-rich_rpt"/>
</dbReference>
<organism evidence="16 17">
    <name type="scientific">Sphenostylis stenocarpa</name>
    <dbReference type="NCBI Taxonomy" id="92480"/>
    <lineage>
        <taxon>Eukaryota</taxon>
        <taxon>Viridiplantae</taxon>
        <taxon>Streptophyta</taxon>
        <taxon>Embryophyta</taxon>
        <taxon>Tracheophyta</taxon>
        <taxon>Spermatophyta</taxon>
        <taxon>Magnoliopsida</taxon>
        <taxon>eudicotyledons</taxon>
        <taxon>Gunneridae</taxon>
        <taxon>Pentapetalae</taxon>
        <taxon>rosids</taxon>
        <taxon>fabids</taxon>
        <taxon>Fabales</taxon>
        <taxon>Fabaceae</taxon>
        <taxon>Papilionoideae</taxon>
        <taxon>50 kb inversion clade</taxon>
        <taxon>NPAAA clade</taxon>
        <taxon>indigoferoid/millettioid clade</taxon>
        <taxon>Phaseoleae</taxon>
        <taxon>Sphenostylis</taxon>
    </lineage>
</organism>
<evidence type="ECO:0000256" key="6">
    <source>
        <dbReference type="ARBA" id="ARBA00022737"/>
    </source>
</evidence>
<feature type="transmembrane region" description="Helical" evidence="13">
    <location>
        <begin position="248"/>
        <end position="271"/>
    </location>
</feature>
<keyword evidence="2" id="KW-0597">Phosphoprotein</keyword>
<keyword evidence="6" id="KW-0677">Repeat</keyword>
<dbReference type="PANTHER" id="PTHR48010:SF26">
    <property type="entry name" value="LRR RECEPTOR-LIKE KINASE"/>
    <property type="match status" value="1"/>
</dbReference>
<evidence type="ECO:0000256" key="2">
    <source>
        <dbReference type="ARBA" id="ARBA00022553"/>
    </source>
</evidence>
<dbReference type="EMBL" id="OY731405">
    <property type="protein sequence ID" value="CAJ1972364.1"/>
    <property type="molecule type" value="Genomic_DNA"/>
</dbReference>
<keyword evidence="7 11" id="KW-0547">Nucleotide-binding</keyword>
<dbReference type="FunFam" id="3.80.10.10:FF:000234">
    <property type="entry name" value="Probable inactive receptor kinase RLK902"/>
    <property type="match status" value="1"/>
</dbReference>
<feature type="domain" description="Protein kinase" evidence="15">
    <location>
        <begin position="322"/>
        <end position="588"/>
    </location>
</feature>
<dbReference type="PANTHER" id="PTHR48010">
    <property type="entry name" value="OS05G0588300 PROTEIN"/>
    <property type="match status" value="1"/>
</dbReference>
<dbReference type="FunFam" id="1.10.510.10:FF:000095">
    <property type="entry name" value="protein STRUBBELIG-RECEPTOR FAMILY 8"/>
    <property type="match status" value="1"/>
</dbReference>
<dbReference type="FunFam" id="3.30.200.20:FF:000307">
    <property type="entry name" value="pollen receptor-like kinase 1"/>
    <property type="match status" value="1"/>
</dbReference>
<keyword evidence="10 13" id="KW-0472">Membrane</keyword>
<keyword evidence="4 13" id="KW-0812">Transmembrane</keyword>
<evidence type="ECO:0000256" key="4">
    <source>
        <dbReference type="ARBA" id="ARBA00022692"/>
    </source>
</evidence>
<dbReference type="PROSITE" id="PS50011">
    <property type="entry name" value="PROTEIN_KINASE_DOM"/>
    <property type="match status" value="1"/>
</dbReference>
<proteinExistence type="predicted"/>
<dbReference type="GO" id="GO:0016020">
    <property type="term" value="C:membrane"/>
    <property type="evidence" value="ECO:0007669"/>
    <property type="project" value="UniProtKB-SubCell"/>
</dbReference>
<dbReference type="SUPFAM" id="SSF56112">
    <property type="entry name" value="Protein kinase-like (PK-like)"/>
    <property type="match status" value="1"/>
</dbReference>
<dbReference type="CDD" id="cd14066">
    <property type="entry name" value="STKc_IRAK"/>
    <property type="match status" value="1"/>
</dbReference>
<evidence type="ECO:0000256" key="14">
    <source>
        <dbReference type="SAM" id="SignalP"/>
    </source>
</evidence>
<keyword evidence="17" id="KW-1185">Reference proteome</keyword>
<dbReference type="Proteomes" id="UP001189624">
    <property type="component" value="Chromosome 8"/>
</dbReference>
<dbReference type="GO" id="GO:0004672">
    <property type="term" value="F:protein kinase activity"/>
    <property type="evidence" value="ECO:0007669"/>
    <property type="project" value="InterPro"/>
</dbReference>
<dbReference type="SUPFAM" id="SSF52058">
    <property type="entry name" value="L domain-like"/>
    <property type="match status" value="1"/>
</dbReference>
<reference evidence="16" key="1">
    <citation type="submission" date="2023-10" db="EMBL/GenBank/DDBJ databases">
        <authorList>
            <person name="Domelevo Entfellner J.-B."/>
        </authorList>
    </citation>
    <scope>NUCLEOTIDE SEQUENCE</scope>
</reference>
<dbReference type="Pfam" id="PF08263">
    <property type="entry name" value="LRRNT_2"/>
    <property type="match status" value="1"/>
</dbReference>
<dbReference type="InterPro" id="IPR017441">
    <property type="entry name" value="Protein_kinase_ATP_BS"/>
</dbReference>
<evidence type="ECO:0000256" key="12">
    <source>
        <dbReference type="SAM" id="MobiDB-lite"/>
    </source>
</evidence>
<dbReference type="Pfam" id="PF00560">
    <property type="entry name" value="LRR_1"/>
    <property type="match status" value="2"/>
</dbReference>
<dbReference type="InterPro" id="IPR001245">
    <property type="entry name" value="Ser-Thr/Tyr_kinase_cat_dom"/>
</dbReference>
<comment type="subcellular location">
    <subcellularLocation>
        <location evidence="1">Membrane</location>
    </subcellularLocation>
</comment>
<protein>
    <recommendedName>
        <fullName evidence="15">Protein kinase domain-containing protein</fullName>
    </recommendedName>
</protein>
<keyword evidence="9 13" id="KW-1133">Transmembrane helix</keyword>
<evidence type="ECO:0000256" key="5">
    <source>
        <dbReference type="ARBA" id="ARBA00022729"/>
    </source>
</evidence>
<keyword evidence="3" id="KW-0433">Leucine-rich repeat</keyword>